<dbReference type="PROSITE" id="PS50025">
    <property type="entry name" value="LAM_G_DOMAIN"/>
    <property type="match status" value="1"/>
</dbReference>
<dbReference type="SMART" id="SM00282">
    <property type="entry name" value="LamG"/>
    <property type="match status" value="1"/>
</dbReference>
<dbReference type="InterPro" id="IPR049883">
    <property type="entry name" value="NOTCH1_EGF-like"/>
</dbReference>
<dbReference type="InterPro" id="IPR018097">
    <property type="entry name" value="EGF_Ca-bd_CS"/>
</dbReference>
<dbReference type="GeneID" id="106817091"/>
<feature type="domain" description="EGF-like" evidence="7">
    <location>
        <begin position="81"/>
        <end position="117"/>
    </location>
</feature>
<name>A0ABM1EYF4_PRICU</name>
<dbReference type="Proteomes" id="UP000695022">
    <property type="component" value="Unplaced"/>
</dbReference>
<feature type="domain" description="EGF-like" evidence="7">
    <location>
        <begin position="451"/>
        <end position="488"/>
    </location>
</feature>
<feature type="disulfide bond" evidence="5">
    <location>
        <begin position="399"/>
        <end position="408"/>
    </location>
</feature>
<dbReference type="Pfam" id="PF07645">
    <property type="entry name" value="EGF_CA"/>
    <property type="match status" value="1"/>
</dbReference>
<feature type="disulfide bond" evidence="5">
    <location>
        <begin position="521"/>
        <end position="530"/>
    </location>
</feature>
<feature type="disulfide bond" evidence="5">
    <location>
        <begin position="478"/>
        <end position="487"/>
    </location>
</feature>
<evidence type="ECO:0000256" key="5">
    <source>
        <dbReference type="PROSITE-ProRule" id="PRU00076"/>
    </source>
</evidence>
<dbReference type="InterPro" id="IPR013032">
    <property type="entry name" value="EGF-like_CS"/>
</dbReference>
<feature type="disulfide bond" evidence="5">
    <location>
        <begin position="107"/>
        <end position="116"/>
    </location>
</feature>
<feature type="disulfide bond" evidence="5">
    <location>
        <begin position="322"/>
        <end position="331"/>
    </location>
</feature>
<reference evidence="9" key="1">
    <citation type="submission" date="2025-08" db="UniProtKB">
        <authorList>
            <consortium name="RefSeq"/>
        </authorList>
    </citation>
    <scope>IDENTIFICATION</scope>
</reference>
<feature type="domain" description="EGF-like" evidence="7">
    <location>
        <begin position="5"/>
        <end position="41"/>
    </location>
</feature>
<feature type="domain" description="EGF-like" evidence="7">
    <location>
        <begin position="296"/>
        <end position="332"/>
    </location>
</feature>
<keyword evidence="2" id="KW-0732">Signal</keyword>
<feature type="disulfide bond" evidence="5">
    <location>
        <begin position="218"/>
        <end position="227"/>
    </location>
</feature>
<dbReference type="CDD" id="cd00054">
    <property type="entry name" value="EGF_CA"/>
    <property type="match status" value="9"/>
</dbReference>
<dbReference type="PROSITE" id="PS00022">
    <property type="entry name" value="EGF_1"/>
    <property type="match status" value="11"/>
</dbReference>
<proteinExistence type="predicted"/>
<evidence type="ECO:0000256" key="3">
    <source>
        <dbReference type="ARBA" id="ARBA00022737"/>
    </source>
</evidence>
<dbReference type="Pfam" id="PF12661">
    <property type="entry name" value="hEGF"/>
    <property type="match status" value="1"/>
</dbReference>
<feature type="disulfide bond" evidence="5">
    <location>
        <begin position="284"/>
        <end position="293"/>
    </location>
</feature>
<evidence type="ECO:0000313" key="9">
    <source>
        <dbReference type="RefSeq" id="XP_014677225.1"/>
    </source>
</evidence>
<dbReference type="Pfam" id="PF00008">
    <property type="entry name" value="EGF"/>
    <property type="match status" value="7"/>
</dbReference>
<feature type="disulfide bond" evidence="5">
    <location>
        <begin position="31"/>
        <end position="40"/>
    </location>
</feature>
<feature type="domain" description="EGF-like" evidence="7">
    <location>
        <begin position="373"/>
        <end position="409"/>
    </location>
</feature>
<feature type="disulfide bond" evidence="5">
    <location>
        <begin position="69"/>
        <end position="78"/>
    </location>
</feature>
<feature type="domain" description="EGF-like" evidence="7">
    <location>
        <begin position="334"/>
        <end position="371"/>
    </location>
</feature>
<feature type="domain" description="EGF-like" evidence="7">
    <location>
        <begin position="258"/>
        <end position="294"/>
    </location>
</feature>
<dbReference type="Gene3D" id="2.60.120.200">
    <property type="match status" value="1"/>
</dbReference>
<dbReference type="PROSITE" id="PS50026">
    <property type="entry name" value="EGF_3"/>
    <property type="match status" value="11"/>
</dbReference>
<feature type="domain" description="EGF-like" evidence="7">
    <location>
        <begin position="119"/>
        <end position="155"/>
    </location>
</feature>
<evidence type="ECO:0000256" key="1">
    <source>
        <dbReference type="ARBA" id="ARBA00022536"/>
    </source>
</evidence>
<keyword evidence="8" id="KW-1185">Reference proteome</keyword>
<dbReference type="SUPFAM" id="SSF49899">
    <property type="entry name" value="Concanavalin A-like lectins/glucanases"/>
    <property type="match status" value="1"/>
</dbReference>
<dbReference type="PROSITE" id="PS01186">
    <property type="entry name" value="EGF_2"/>
    <property type="match status" value="8"/>
</dbReference>
<protein>
    <submittedName>
        <fullName evidence="9">Fibropellin-1-like</fullName>
    </submittedName>
</protein>
<dbReference type="SUPFAM" id="SSF57196">
    <property type="entry name" value="EGF/Laminin"/>
    <property type="match status" value="10"/>
</dbReference>
<evidence type="ECO:0000256" key="4">
    <source>
        <dbReference type="ARBA" id="ARBA00023157"/>
    </source>
</evidence>
<dbReference type="PANTHER" id="PTHR12916:SF4">
    <property type="entry name" value="UNINFLATABLE, ISOFORM C"/>
    <property type="match status" value="1"/>
</dbReference>
<dbReference type="InterPro" id="IPR001881">
    <property type="entry name" value="EGF-like_Ca-bd_dom"/>
</dbReference>
<comment type="caution">
    <text evidence="5">Lacks conserved residue(s) required for the propagation of feature annotation.</text>
</comment>
<dbReference type="PRINTS" id="PR01983">
    <property type="entry name" value="NOTCH"/>
</dbReference>
<dbReference type="Gene3D" id="2.10.25.10">
    <property type="entry name" value="Laminin"/>
    <property type="match status" value="12"/>
</dbReference>
<organism evidence="8 9">
    <name type="scientific">Priapulus caudatus</name>
    <name type="common">Priapulid worm</name>
    <dbReference type="NCBI Taxonomy" id="37621"/>
    <lineage>
        <taxon>Eukaryota</taxon>
        <taxon>Metazoa</taxon>
        <taxon>Ecdysozoa</taxon>
        <taxon>Scalidophora</taxon>
        <taxon>Priapulida</taxon>
        <taxon>Priapulimorpha</taxon>
        <taxon>Priapulimorphida</taxon>
        <taxon>Priapulidae</taxon>
        <taxon>Priapulus</taxon>
    </lineage>
</organism>
<dbReference type="PANTHER" id="PTHR12916">
    <property type="entry name" value="CYTOCHROME C OXIDASE POLYPEPTIDE VIC-2"/>
    <property type="match status" value="1"/>
</dbReference>
<dbReference type="PRINTS" id="PR00010">
    <property type="entry name" value="EGFBLOOD"/>
</dbReference>
<dbReference type="InterPro" id="IPR013320">
    <property type="entry name" value="ConA-like_dom_sf"/>
</dbReference>
<gene>
    <name evidence="9" type="primary">LOC106817091</name>
</gene>
<dbReference type="Pfam" id="PF02210">
    <property type="entry name" value="Laminin_G_2"/>
    <property type="match status" value="1"/>
</dbReference>
<dbReference type="InterPro" id="IPR000742">
    <property type="entry name" value="EGF"/>
</dbReference>
<feature type="disulfide bond" evidence="5">
    <location>
        <begin position="145"/>
        <end position="154"/>
    </location>
</feature>
<feature type="domain" description="EGF-like" evidence="7">
    <location>
        <begin position="490"/>
        <end position="531"/>
    </location>
</feature>
<dbReference type="SMART" id="SM00179">
    <property type="entry name" value="EGF_CA"/>
    <property type="match status" value="12"/>
</dbReference>
<keyword evidence="1 5" id="KW-0245">EGF-like domain</keyword>
<keyword evidence="3" id="KW-0677">Repeat</keyword>
<evidence type="ECO:0000259" key="6">
    <source>
        <dbReference type="PROSITE" id="PS50025"/>
    </source>
</evidence>
<dbReference type="RefSeq" id="XP_014677225.1">
    <property type="nucleotide sequence ID" value="XM_014821739.1"/>
</dbReference>
<evidence type="ECO:0000259" key="7">
    <source>
        <dbReference type="PROSITE" id="PS50026"/>
    </source>
</evidence>
<dbReference type="InterPro" id="IPR000152">
    <property type="entry name" value="EGF-type_Asp/Asn_hydroxyl_site"/>
</dbReference>
<dbReference type="InterPro" id="IPR001791">
    <property type="entry name" value="Laminin_G"/>
</dbReference>
<accession>A0ABM1EYF4</accession>
<dbReference type="SMART" id="SM00181">
    <property type="entry name" value="EGF"/>
    <property type="match status" value="13"/>
</dbReference>
<evidence type="ECO:0000313" key="8">
    <source>
        <dbReference type="Proteomes" id="UP000695022"/>
    </source>
</evidence>
<dbReference type="PROSITE" id="PS00010">
    <property type="entry name" value="ASX_HYDROXYL"/>
    <property type="match status" value="10"/>
</dbReference>
<feature type="domain" description="EGF-like" evidence="7">
    <location>
        <begin position="172"/>
        <end position="228"/>
    </location>
</feature>
<keyword evidence="4 5" id="KW-1015">Disulfide bond</keyword>
<sequence>MCEVNIDDCVGRPCLNNATCVDGLNIYSCSCLPGFVGTNCEVNVDDCAANPCRNAIACHDMVADYQCECAPGWTGKTCESDIDECEPQPCRNNGTCIDHLGAFSCQCAVGFRGEKCGENIDDCFPNPCDNGGLCTDAVNGYVCTCPPEWGGPRCTQVYNACSSRPCLNNGVDIDECASAPCRHGGACLQRSDLALYGTGRPGFVAYSHATAGGYVCECVPGTRGVNCEVNIDECASNPCNYGRCSPPAGWTGSLCDKNYDDCARQPCLNNGTCHDGIDDFECVCMPGWAGKQCGVDIDECASSPCQNSALCTDMINGYTCACTDGFAGVHCEINIDECASSPCQNSGRCIDHIASYTCDCDDTGFNGTHCEFNIDDCASVPCTHGATCSDLVKDYHCACHPGFTGKNCEVGRGSANISIYTHKHHDRCVDEINAFHCECYHGYEGTYCEHDIDECERYAPCRLATACNNLPGDYACDCVALYGGKNCSVELIGCRRHGCLNGGECVPFLIGESQHNYTCTCLHGYHGYHCDVGTTMTLLGAGGVAVATASGDGNYTTSLRFRTTLRQGALLLASGGAESLLLELHQGALQLSYTGALGGGVVVAPTLPRPSLSLVDARWHQVVLVLSSQTVSLTVTHEGLPYAPVTATERLVAPSRALDGVVTYVGGRGEAAFVGCLQDVVVNDAWVIPDDYLNSSPIQLGCPRAQQCDP</sequence>
<feature type="domain" description="Laminin G" evidence="6">
    <location>
        <begin position="535"/>
        <end position="702"/>
    </location>
</feature>
<evidence type="ECO:0000256" key="2">
    <source>
        <dbReference type="ARBA" id="ARBA00022729"/>
    </source>
</evidence>
<dbReference type="CDD" id="cd00110">
    <property type="entry name" value="LamG"/>
    <property type="match status" value="1"/>
</dbReference>
<dbReference type="PROSITE" id="PS01187">
    <property type="entry name" value="EGF_CA"/>
    <property type="match status" value="5"/>
</dbReference>
<feature type="domain" description="EGF-like" evidence="7">
    <location>
        <begin position="43"/>
        <end position="79"/>
    </location>
</feature>